<dbReference type="SUPFAM" id="SSF46689">
    <property type="entry name" value="Homeodomain-like"/>
    <property type="match status" value="2"/>
</dbReference>
<dbReference type="InterPro" id="IPR017930">
    <property type="entry name" value="Myb_dom"/>
</dbReference>
<dbReference type="FunFam" id="1.10.10.60:FF:000010">
    <property type="entry name" value="Transcriptional activator Myb isoform A"/>
    <property type="match status" value="1"/>
</dbReference>
<keyword evidence="3" id="KW-0805">Transcription regulation</keyword>
<feature type="compositionally biased region" description="Basic and acidic residues" evidence="7">
    <location>
        <begin position="518"/>
        <end position="544"/>
    </location>
</feature>
<dbReference type="SMART" id="SM00717">
    <property type="entry name" value="SANT"/>
    <property type="match status" value="3"/>
</dbReference>
<dbReference type="GO" id="GO:0005634">
    <property type="term" value="C:nucleus"/>
    <property type="evidence" value="ECO:0007669"/>
    <property type="project" value="UniProtKB-SubCell"/>
</dbReference>
<dbReference type="PANTHER" id="PTHR45614:SF25">
    <property type="entry name" value="MYB PROTEIN"/>
    <property type="match status" value="1"/>
</dbReference>
<evidence type="ECO:0000256" key="7">
    <source>
        <dbReference type="SAM" id="MobiDB-lite"/>
    </source>
</evidence>
<keyword evidence="5" id="KW-0804">Transcription</keyword>
<organism evidence="10 11">
    <name type="scientific">Sinanodonta woodiana</name>
    <name type="common">Chinese pond mussel</name>
    <name type="synonym">Anodonta woodiana</name>
    <dbReference type="NCBI Taxonomy" id="1069815"/>
    <lineage>
        <taxon>Eukaryota</taxon>
        <taxon>Metazoa</taxon>
        <taxon>Spiralia</taxon>
        <taxon>Lophotrochozoa</taxon>
        <taxon>Mollusca</taxon>
        <taxon>Bivalvia</taxon>
        <taxon>Autobranchia</taxon>
        <taxon>Heteroconchia</taxon>
        <taxon>Palaeoheterodonta</taxon>
        <taxon>Unionida</taxon>
        <taxon>Unionoidea</taxon>
        <taxon>Unionidae</taxon>
        <taxon>Unioninae</taxon>
        <taxon>Sinanodonta</taxon>
    </lineage>
</organism>
<dbReference type="CDD" id="cd00167">
    <property type="entry name" value="SANT"/>
    <property type="match status" value="3"/>
</dbReference>
<evidence type="ECO:0008006" key="12">
    <source>
        <dbReference type="Google" id="ProtNLM"/>
    </source>
</evidence>
<dbReference type="PROSITE" id="PS51294">
    <property type="entry name" value="HTH_MYB"/>
    <property type="match status" value="3"/>
</dbReference>
<feature type="region of interest" description="Disordered" evidence="7">
    <location>
        <begin position="1"/>
        <end position="31"/>
    </location>
</feature>
<keyword evidence="4" id="KW-0238">DNA-binding</keyword>
<dbReference type="Pfam" id="PF00249">
    <property type="entry name" value="Myb_DNA-binding"/>
    <property type="match status" value="1"/>
</dbReference>
<proteinExistence type="predicted"/>
<keyword evidence="2" id="KW-0677">Repeat</keyword>
<feature type="compositionally biased region" description="Acidic residues" evidence="7">
    <location>
        <begin position="19"/>
        <end position="29"/>
    </location>
</feature>
<feature type="domain" description="Myb-like" evidence="8">
    <location>
        <begin position="92"/>
        <end position="143"/>
    </location>
</feature>
<comment type="subcellular location">
    <subcellularLocation>
        <location evidence="1">Nucleus</location>
    </subcellularLocation>
</comment>
<dbReference type="PANTHER" id="PTHR45614">
    <property type="entry name" value="MYB PROTEIN-RELATED"/>
    <property type="match status" value="1"/>
</dbReference>
<evidence type="ECO:0000313" key="11">
    <source>
        <dbReference type="Proteomes" id="UP001634394"/>
    </source>
</evidence>
<name>A0ABD3TWN6_SINWO</name>
<evidence type="ECO:0000313" key="10">
    <source>
        <dbReference type="EMBL" id="KAL3841445.1"/>
    </source>
</evidence>
<feature type="compositionally biased region" description="Polar residues" evidence="7">
    <location>
        <begin position="1"/>
        <end position="18"/>
    </location>
</feature>
<feature type="domain" description="HTH myb-type" evidence="9">
    <location>
        <begin position="40"/>
        <end position="91"/>
    </location>
</feature>
<evidence type="ECO:0000256" key="5">
    <source>
        <dbReference type="ARBA" id="ARBA00023163"/>
    </source>
</evidence>
<accession>A0ABD3TWN6</accession>
<dbReference type="AlphaFoldDB" id="A0ABD3TWN6"/>
<reference evidence="10 11" key="1">
    <citation type="submission" date="2024-11" db="EMBL/GenBank/DDBJ databases">
        <title>Chromosome-level genome assembly of the freshwater bivalve Anodonta woodiana.</title>
        <authorList>
            <person name="Chen X."/>
        </authorList>
    </citation>
    <scope>NUCLEOTIDE SEQUENCE [LARGE SCALE GENOMIC DNA]</scope>
    <source>
        <strain evidence="10">MN2024</strain>
        <tissue evidence="10">Gills</tissue>
    </source>
</reference>
<evidence type="ECO:0000256" key="2">
    <source>
        <dbReference type="ARBA" id="ARBA00022737"/>
    </source>
</evidence>
<evidence type="ECO:0000256" key="1">
    <source>
        <dbReference type="ARBA" id="ARBA00004123"/>
    </source>
</evidence>
<keyword evidence="11" id="KW-1185">Reference proteome</keyword>
<dbReference type="InterPro" id="IPR050560">
    <property type="entry name" value="MYB_TF"/>
</dbReference>
<evidence type="ECO:0000256" key="6">
    <source>
        <dbReference type="ARBA" id="ARBA00023242"/>
    </source>
</evidence>
<sequence>MSDLPTESFTISSKQSYSSDDETDDADSVEQDHVAGILPRKLINRGRWTKEEDEKLRHVVAYVRNYDWKRIASYFPDRTDIQCQHRWHKVLNPDLIKGPWTKEEDEKVLKLVQQFGPKKWTIISKYLKGRTGKQCRERWHNHLNPEIKKCAWSEEEDQLIYELHKRFGNRWAEIAKYLPGRTDNAIKNHWNSTMKRRYENEVETSASFELPLACTHPYTPSSSSNLQGIHPVQLFKNTIDGSQTESVQIPIFGQPISTTASDGNVVGSLASIDLGKGTETSYGVTPIKFTALSSKSAKYRFDGRAIERLKSPGRLIPITSPVTSRFTTPAILRRSKRKKLVLLPKQLKDKASSETGGQVVREKELPKSSQNLANKIKTELVQESDIENKEPFKKQSKVEVKMSVKKEPLTPTGTPIKNLPFSPSQFLNSPDVPFGKMTSTPVCSSSSNSGFDSSLNTPTIKLERSVQNTPVAILSETTPRTPTPFKTALAELKKSQSQKEISPGQLEDLDAMIREDTGYEADSSSHAKLDPRERQKETKHDKRTNPKRVRQSLAQKWSDSGTLASADSLLLSPETPSKSLIGDNNIIYSPPSIIIDTLGEEGLEDVFTLPKSPDLSEPKKTIKRIQFSETPTKTLLPTLSVQFEKVACGKTEDQLLMTELARTYSQVLRPRSLNLIDE</sequence>
<evidence type="ECO:0000259" key="8">
    <source>
        <dbReference type="PROSITE" id="PS50090"/>
    </source>
</evidence>
<protein>
    <recommendedName>
        <fullName evidence="12">Myb-related protein B</fullName>
    </recommendedName>
</protein>
<keyword evidence="6" id="KW-0539">Nucleus</keyword>
<evidence type="ECO:0000256" key="4">
    <source>
        <dbReference type="ARBA" id="ARBA00023125"/>
    </source>
</evidence>
<gene>
    <name evidence="10" type="ORF">ACJMK2_019595</name>
</gene>
<dbReference type="FunFam" id="1.10.10.60:FF:000016">
    <property type="entry name" value="Transcriptional activator Myb isoform A"/>
    <property type="match status" value="1"/>
</dbReference>
<evidence type="ECO:0000259" key="9">
    <source>
        <dbReference type="PROSITE" id="PS51294"/>
    </source>
</evidence>
<dbReference type="Gene3D" id="1.10.10.60">
    <property type="entry name" value="Homeodomain-like"/>
    <property type="match status" value="3"/>
</dbReference>
<feature type="domain" description="Myb-like" evidence="8">
    <location>
        <begin position="144"/>
        <end position="194"/>
    </location>
</feature>
<feature type="domain" description="Myb-like" evidence="8">
    <location>
        <begin position="40"/>
        <end position="91"/>
    </location>
</feature>
<feature type="domain" description="HTH myb-type" evidence="9">
    <location>
        <begin position="92"/>
        <end position="147"/>
    </location>
</feature>
<dbReference type="InterPro" id="IPR001005">
    <property type="entry name" value="SANT/Myb"/>
</dbReference>
<dbReference type="InterPro" id="IPR015395">
    <property type="entry name" value="C-myb_C"/>
</dbReference>
<dbReference type="Pfam" id="PF13921">
    <property type="entry name" value="Myb_DNA-bind_6"/>
    <property type="match status" value="1"/>
</dbReference>
<dbReference type="InterPro" id="IPR009057">
    <property type="entry name" value="Homeodomain-like_sf"/>
</dbReference>
<dbReference type="EMBL" id="JBJQND010000017">
    <property type="protein sequence ID" value="KAL3841445.1"/>
    <property type="molecule type" value="Genomic_DNA"/>
</dbReference>
<dbReference type="Proteomes" id="UP001634394">
    <property type="component" value="Unassembled WGS sequence"/>
</dbReference>
<comment type="caution">
    <text evidence="10">The sequence shown here is derived from an EMBL/GenBank/DDBJ whole genome shotgun (WGS) entry which is preliminary data.</text>
</comment>
<dbReference type="Pfam" id="PF09316">
    <property type="entry name" value="Cmyb_C"/>
    <property type="match status" value="1"/>
</dbReference>
<feature type="domain" description="HTH myb-type" evidence="9">
    <location>
        <begin position="148"/>
        <end position="198"/>
    </location>
</feature>
<dbReference type="GO" id="GO:0003677">
    <property type="term" value="F:DNA binding"/>
    <property type="evidence" value="ECO:0007669"/>
    <property type="project" value="UniProtKB-KW"/>
</dbReference>
<feature type="region of interest" description="Disordered" evidence="7">
    <location>
        <begin position="518"/>
        <end position="558"/>
    </location>
</feature>
<dbReference type="PROSITE" id="PS50090">
    <property type="entry name" value="MYB_LIKE"/>
    <property type="match status" value="3"/>
</dbReference>
<evidence type="ECO:0000256" key="3">
    <source>
        <dbReference type="ARBA" id="ARBA00023015"/>
    </source>
</evidence>